<dbReference type="InterPro" id="IPR001357">
    <property type="entry name" value="BRCT_dom"/>
</dbReference>
<feature type="compositionally biased region" description="Pro residues" evidence="4">
    <location>
        <begin position="399"/>
        <end position="411"/>
    </location>
</feature>
<reference evidence="6" key="2">
    <citation type="submission" date="2020-05" db="EMBL/GenBank/DDBJ databases">
        <authorList>
            <person name="Kim H.-S."/>
            <person name="Proctor R.H."/>
            <person name="Brown D.W."/>
        </authorList>
    </citation>
    <scope>NUCLEOTIDE SEQUENCE</scope>
    <source>
        <strain evidence="6">NRRL 22465</strain>
    </source>
</reference>
<feature type="compositionally biased region" description="Pro residues" evidence="4">
    <location>
        <begin position="586"/>
        <end position="617"/>
    </location>
</feature>
<feature type="compositionally biased region" description="Basic and acidic residues" evidence="4">
    <location>
        <begin position="837"/>
        <end position="848"/>
    </location>
</feature>
<feature type="region of interest" description="Disordered" evidence="4">
    <location>
        <begin position="205"/>
        <end position="262"/>
    </location>
</feature>
<feature type="compositionally biased region" description="Polar residues" evidence="4">
    <location>
        <begin position="207"/>
        <end position="217"/>
    </location>
</feature>
<feature type="compositionally biased region" description="Basic and acidic residues" evidence="4">
    <location>
        <begin position="427"/>
        <end position="437"/>
    </location>
</feature>
<evidence type="ECO:0000313" key="6">
    <source>
        <dbReference type="EMBL" id="KAF4984250.1"/>
    </source>
</evidence>
<dbReference type="PANTHER" id="PTHR15321:SF3">
    <property type="entry name" value="TP53-BINDING PROTEIN 1"/>
    <property type="match status" value="1"/>
</dbReference>
<dbReference type="OrthoDB" id="129353at2759"/>
<reference evidence="6" key="1">
    <citation type="journal article" date="2020" name="BMC Genomics">
        <title>Correction to: Identification and distribution of gene clusters required for synthesis of sphingolipid metabolism inhibitors in diverse species of the filamentous fungus Fusarium.</title>
        <authorList>
            <person name="Kim H.S."/>
            <person name="Lohmar J.M."/>
            <person name="Busman M."/>
            <person name="Brown D.W."/>
            <person name="Naumann T.A."/>
            <person name="Divon H.H."/>
            <person name="Lysoe E."/>
            <person name="Uhlig S."/>
            <person name="Proctor R.H."/>
        </authorList>
    </citation>
    <scope>NUCLEOTIDE SEQUENCE</scope>
    <source>
        <strain evidence="6">NRRL 22465</strain>
    </source>
</reference>
<dbReference type="GO" id="GO:0045944">
    <property type="term" value="P:positive regulation of transcription by RNA polymerase II"/>
    <property type="evidence" value="ECO:0007669"/>
    <property type="project" value="TreeGrafter"/>
</dbReference>
<dbReference type="GO" id="GO:0000077">
    <property type="term" value="P:DNA damage checkpoint signaling"/>
    <property type="evidence" value="ECO:0007669"/>
    <property type="project" value="TreeGrafter"/>
</dbReference>
<evidence type="ECO:0000256" key="2">
    <source>
        <dbReference type="ARBA" id="ARBA00022763"/>
    </source>
</evidence>
<keyword evidence="2" id="KW-0227">DNA damage</keyword>
<feature type="compositionally biased region" description="Polar residues" evidence="4">
    <location>
        <begin position="631"/>
        <end position="640"/>
    </location>
</feature>
<dbReference type="Proteomes" id="UP000635477">
    <property type="component" value="Unassembled WGS sequence"/>
</dbReference>
<dbReference type="AlphaFoldDB" id="A0A8H4UUI9"/>
<dbReference type="CDD" id="cd17745">
    <property type="entry name" value="BRCT_p53bp1_rpt1"/>
    <property type="match status" value="1"/>
</dbReference>
<dbReference type="PROSITE" id="PS50172">
    <property type="entry name" value="BRCT"/>
    <property type="match status" value="1"/>
</dbReference>
<feature type="compositionally biased region" description="Basic and acidic residues" evidence="4">
    <location>
        <begin position="550"/>
        <end position="562"/>
    </location>
</feature>
<evidence type="ECO:0000256" key="4">
    <source>
        <dbReference type="SAM" id="MobiDB-lite"/>
    </source>
</evidence>
<evidence type="ECO:0000259" key="5">
    <source>
        <dbReference type="PROSITE" id="PS50172"/>
    </source>
</evidence>
<evidence type="ECO:0000256" key="1">
    <source>
        <dbReference type="ARBA" id="ARBA00004123"/>
    </source>
</evidence>
<sequence>MIHSEMLAQAGSNESQDSQAIFEAYRAEFGVGAIPSPGSEAAVLSSGTPAFTTALTEVPASHDALPEEAPRKGPALKVGDPSHWDMTGVALTHSQKQCASPDAGVPNGDVQDSVNRVDSIGSRTRSHQRPCKSSSLDVVEDSSSRHETTPSQPVQNDAPKPPIESVKQPPSAAAVALLRKMEFSQQTPTQVNDDRDYSEYVDIVPSSPVNGDTQSGSHEPRTLHDDDTGAVNFGNLSELGRPSSQISEDAGFENTRGDWRLPDGTSQLNPRQTPHRPHAAAFETPAVPKNPFAAKPTISAPLAGSQLFGQTQFSSAVKKISPTSSRPSPNVFNSISPNVMETSPLKNRANVSSPTDICTSSPQRLHDIPETSLEYKDGEAEGAATPVNTRSTGGDLIPESPPASDPTPRAVPPRSSGPTEPITYYEPMKKSQERKSSEGPIVSSMDTDCESDDAVRRMERRKKIERRRAKAAEEMGRVSFTPRITHEPGDQPLRKKRRVLSTTAIDAPREPPRPNAHNTKEQGLPAIVDDSQNGVTASNETLPVASTKATPRDSAAEIPRPDEDGDVVMVDVDNATVEEDMIPATSPAPSPADSPTPSPAPSLPPTEPTVYPPPSEPELPTLIADDGEVQEGTNAISEPSSLPPVRRRNLRTYGRKPRQKRKTPFLSSSNSDALRVETESKPTSVSSPLRKPEVVTIVEHKASPELASPKGTPEESEINVASHAKKTPRNRYADLPPPLTTRSRRSDTNPITPVASRSLAQILPTSSSLSILSTTPVPSDKTTPGTQDSPASDRLESITLPSPAGVRGPHKWELRTATKSESPQPATRPPRMARRPPRIDSESTDELHLSPAASVMEKSMIHTKSSRSFRQSLAPVHRTCRLFGGMVFAISFQNNAKHQERTKLETKITQAGGTILAEGFQEIFEDSLIMNTASPPFDERDALKLTKSGCESGFTALLADSHSRKAKYMQALALGLPCLAHQWATACLNKGGIVDWEPYMLCAGVSAVLGNAIRSRTLAPYCAAEARLVDVIEHRPRLLDGQRVLVVVDAKKSRNEAKEPYIFLATILGPSISRVFSTKQARDVLLEDQKAGNPFDWLYIDKGTGTVDAVLAPKEMTGNKRRRKSSPPHDKIENIRVLDDELVIQSLILGRMVEEDEMYT</sequence>
<dbReference type="InterPro" id="IPR047249">
    <property type="entry name" value="BRCT_p53bp1-like_rpt1"/>
</dbReference>
<evidence type="ECO:0000313" key="7">
    <source>
        <dbReference type="Proteomes" id="UP000635477"/>
    </source>
</evidence>
<dbReference type="InterPro" id="IPR047252">
    <property type="entry name" value="TP53BP1-like"/>
</dbReference>
<accession>A0A8H4UUI9</accession>
<dbReference type="PANTHER" id="PTHR15321">
    <property type="entry name" value="TUMOR SUPPRESSOR P53-BINDING PROTEIN 1"/>
    <property type="match status" value="1"/>
</dbReference>
<feature type="compositionally biased region" description="Polar residues" evidence="4">
    <location>
        <begin position="530"/>
        <end position="541"/>
    </location>
</feature>
<proteinExistence type="predicted"/>
<protein>
    <recommendedName>
        <fullName evidence="5">BRCT domain-containing protein</fullName>
    </recommendedName>
</protein>
<feature type="domain" description="BRCT" evidence="5">
    <location>
        <begin position="878"/>
        <end position="1001"/>
    </location>
</feature>
<feature type="compositionally biased region" description="Basic and acidic residues" evidence="4">
    <location>
        <begin position="364"/>
        <end position="379"/>
    </location>
</feature>
<feature type="compositionally biased region" description="Basic and acidic residues" evidence="4">
    <location>
        <begin position="484"/>
        <end position="493"/>
    </location>
</feature>
<comment type="caution">
    <text evidence="6">The sequence shown here is derived from an EMBL/GenBank/DDBJ whole genome shotgun (WGS) entry which is preliminary data.</text>
</comment>
<feature type="compositionally biased region" description="Low complexity" evidence="4">
    <location>
        <begin position="762"/>
        <end position="779"/>
    </location>
</feature>
<dbReference type="SUPFAM" id="SSF52113">
    <property type="entry name" value="BRCT domain"/>
    <property type="match status" value="1"/>
</dbReference>
<dbReference type="InterPro" id="IPR036420">
    <property type="entry name" value="BRCT_dom_sf"/>
</dbReference>
<feature type="region of interest" description="Disordered" evidence="4">
    <location>
        <begin position="93"/>
        <end position="173"/>
    </location>
</feature>
<dbReference type="GO" id="GO:0005634">
    <property type="term" value="C:nucleus"/>
    <property type="evidence" value="ECO:0007669"/>
    <property type="project" value="UniProtKB-SubCell"/>
</dbReference>
<name>A0A8H4UUI9_9HYPO</name>
<feature type="compositionally biased region" description="Basic residues" evidence="4">
    <location>
        <begin position="458"/>
        <end position="469"/>
    </location>
</feature>
<dbReference type="GO" id="GO:0042393">
    <property type="term" value="F:histone binding"/>
    <property type="evidence" value="ECO:0007669"/>
    <property type="project" value="TreeGrafter"/>
</dbReference>
<feature type="compositionally biased region" description="Polar residues" evidence="4">
    <location>
        <begin position="780"/>
        <end position="790"/>
    </location>
</feature>
<feature type="region of interest" description="Disordered" evidence="4">
    <location>
        <begin position="58"/>
        <end position="80"/>
    </location>
</feature>
<comment type="subcellular location">
    <subcellularLocation>
        <location evidence="1">Nucleus</location>
    </subcellularLocation>
</comment>
<dbReference type="EMBL" id="JABEYC010000027">
    <property type="protein sequence ID" value="KAF4984250.1"/>
    <property type="molecule type" value="Genomic_DNA"/>
</dbReference>
<evidence type="ECO:0000256" key="3">
    <source>
        <dbReference type="ARBA" id="ARBA00023242"/>
    </source>
</evidence>
<dbReference type="Gene3D" id="3.40.50.10190">
    <property type="entry name" value="BRCT domain"/>
    <property type="match status" value="1"/>
</dbReference>
<keyword evidence="7" id="KW-1185">Reference proteome</keyword>
<feature type="compositionally biased region" description="Basic and acidic residues" evidence="4">
    <location>
        <begin position="218"/>
        <end position="227"/>
    </location>
</feature>
<feature type="compositionally biased region" description="Basic and acidic residues" evidence="4">
    <location>
        <begin position="690"/>
        <end position="703"/>
    </location>
</feature>
<feature type="compositionally biased region" description="Polar residues" evidence="4">
    <location>
        <begin position="318"/>
        <end position="363"/>
    </location>
</feature>
<feature type="region of interest" description="Disordered" evidence="4">
    <location>
        <begin position="318"/>
        <end position="849"/>
    </location>
</feature>
<organism evidence="6 7">
    <name type="scientific">Fusarium zealandicum</name>
    <dbReference type="NCBI Taxonomy" id="1053134"/>
    <lineage>
        <taxon>Eukaryota</taxon>
        <taxon>Fungi</taxon>
        <taxon>Dikarya</taxon>
        <taxon>Ascomycota</taxon>
        <taxon>Pezizomycotina</taxon>
        <taxon>Sordariomycetes</taxon>
        <taxon>Hypocreomycetidae</taxon>
        <taxon>Hypocreales</taxon>
        <taxon>Nectriaceae</taxon>
        <taxon>Fusarium</taxon>
        <taxon>Fusarium staphyleae species complex</taxon>
    </lineage>
</organism>
<gene>
    <name evidence="6" type="ORF">FZEAL_538</name>
</gene>
<keyword evidence="3" id="KW-0539">Nucleus</keyword>
<feature type="compositionally biased region" description="Basic residues" evidence="4">
    <location>
        <begin position="645"/>
        <end position="663"/>
    </location>
</feature>